<proteinExistence type="predicted"/>
<organism evidence="1 2">
    <name type="scientific">Ensete ventricosum</name>
    <name type="common">Abyssinian banana</name>
    <name type="synonym">Musa ensete</name>
    <dbReference type="NCBI Taxonomy" id="4639"/>
    <lineage>
        <taxon>Eukaryota</taxon>
        <taxon>Viridiplantae</taxon>
        <taxon>Streptophyta</taxon>
        <taxon>Embryophyta</taxon>
        <taxon>Tracheophyta</taxon>
        <taxon>Spermatophyta</taxon>
        <taxon>Magnoliopsida</taxon>
        <taxon>Liliopsida</taxon>
        <taxon>Zingiberales</taxon>
        <taxon>Musaceae</taxon>
        <taxon>Ensete</taxon>
    </lineage>
</organism>
<comment type="caution">
    <text evidence="1">The sequence shown here is derived from an EMBL/GenBank/DDBJ whole genome shotgun (WGS) entry which is preliminary data.</text>
</comment>
<reference evidence="1 2" key="1">
    <citation type="submission" date="2022-12" db="EMBL/GenBank/DDBJ databases">
        <title>Chromosome-scale assembly of the Ensete ventricosum genome.</title>
        <authorList>
            <person name="Dussert Y."/>
            <person name="Stocks J."/>
            <person name="Wendawek A."/>
            <person name="Woldeyes F."/>
            <person name="Nichols R.A."/>
            <person name="Borrell J.S."/>
        </authorList>
    </citation>
    <scope>NUCLEOTIDE SEQUENCE [LARGE SCALE GENOMIC DNA]</scope>
    <source>
        <strain evidence="2">cv. Maze</strain>
        <tissue evidence="1">Seeds</tissue>
    </source>
</reference>
<accession>A0AAV8PNE2</accession>
<dbReference type="EMBL" id="JAQQAF010000009">
    <property type="protein sequence ID" value="KAJ8457963.1"/>
    <property type="molecule type" value="Genomic_DNA"/>
</dbReference>
<evidence type="ECO:0000313" key="1">
    <source>
        <dbReference type="EMBL" id="KAJ8457963.1"/>
    </source>
</evidence>
<dbReference type="Proteomes" id="UP001222027">
    <property type="component" value="Unassembled WGS sequence"/>
</dbReference>
<name>A0AAV8PNE2_ENSVE</name>
<sequence length="133" mass="14101">MDVTPPSPRCQLPSLAAAVTLHNYILSFAISEEVDLLFSTIPLRPVGGRRRGQRRSQKCGNLRIESSRFTPDIPSLSDPIRRAYFFFFSAAHRVLGGGGGGGRGPDKASSGCSLSGFGARGCVIADLGNTCCV</sequence>
<keyword evidence="2" id="KW-1185">Reference proteome</keyword>
<dbReference type="AlphaFoldDB" id="A0AAV8PNE2"/>
<gene>
    <name evidence="1" type="ORF">OPV22_030889</name>
</gene>
<evidence type="ECO:0000313" key="2">
    <source>
        <dbReference type="Proteomes" id="UP001222027"/>
    </source>
</evidence>
<protein>
    <submittedName>
        <fullName evidence="1">Uncharacterized protein</fullName>
    </submittedName>
</protein>